<protein>
    <submittedName>
        <fullName evidence="2">Uncharacterized protein</fullName>
    </submittedName>
</protein>
<sequence>MGRSSRGSQTNPANGMNDAGHTHERMLKHDPGRIRDEDATLAANSHLFLPVQADSRQTLLACLEFTRSWRWWMDGASSQNLFTISRARARQGETRRKTLGVAFDFTSCK</sequence>
<evidence type="ECO:0000313" key="2">
    <source>
        <dbReference type="EMBL" id="AVO51586.1"/>
    </source>
</evidence>
<accession>A0A2R3QIK0</accession>
<name>A0A2R3QIK0_ECTME</name>
<dbReference type="AlphaFoldDB" id="A0A2R3QIK0"/>
<evidence type="ECO:0000256" key="1">
    <source>
        <dbReference type="SAM" id="MobiDB-lite"/>
    </source>
</evidence>
<feature type="region of interest" description="Disordered" evidence="1">
    <location>
        <begin position="1"/>
        <end position="33"/>
    </location>
</feature>
<feature type="compositionally biased region" description="Polar residues" evidence="1">
    <location>
        <begin position="1"/>
        <end position="14"/>
    </location>
</feature>
<dbReference type="Proteomes" id="UP000238327">
    <property type="component" value="Chromosome"/>
</dbReference>
<dbReference type="EMBL" id="CP027657">
    <property type="protein sequence ID" value="AVO51586.1"/>
    <property type="molecule type" value="Genomic_DNA"/>
</dbReference>
<proteinExistence type="predicted"/>
<feature type="compositionally biased region" description="Basic and acidic residues" evidence="1">
    <location>
        <begin position="20"/>
        <end position="33"/>
    </location>
</feature>
<reference evidence="2 3" key="1">
    <citation type="submission" date="2018-03" db="EMBL/GenBank/DDBJ databases">
        <title>Complete genome sequence and methylome analysis of Pseudomonas mendocina NEB 698.</title>
        <authorList>
            <person name="Morgan R.D."/>
        </authorList>
    </citation>
    <scope>NUCLEOTIDE SEQUENCE [LARGE SCALE GENOMIC DNA]</scope>
    <source>
        <strain evidence="2 3">NEB698</strain>
    </source>
</reference>
<gene>
    <name evidence="2" type="ORF">C7A17_02000</name>
</gene>
<organism evidence="2 3">
    <name type="scientific">Ectopseudomonas mendocina</name>
    <name type="common">Pseudomonas mendocina</name>
    <dbReference type="NCBI Taxonomy" id="300"/>
    <lineage>
        <taxon>Bacteria</taxon>
        <taxon>Pseudomonadati</taxon>
        <taxon>Pseudomonadota</taxon>
        <taxon>Gammaproteobacteria</taxon>
        <taxon>Pseudomonadales</taxon>
        <taxon>Pseudomonadaceae</taxon>
        <taxon>Ectopseudomonas</taxon>
    </lineage>
</organism>
<evidence type="ECO:0000313" key="3">
    <source>
        <dbReference type="Proteomes" id="UP000238327"/>
    </source>
</evidence>